<dbReference type="Proteomes" id="UP000322976">
    <property type="component" value="Unassembled WGS sequence"/>
</dbReference>
<keyword evidence="4" id="KW-0479">Metal-binding</keyword>
<keyword evidence="15" id="KW-1185">Reference proteome</keyword>
<dbReference type="Pfam" id="PF01434">
    <property type="entry name" value="Peptidase_M41"/>
    <property type="match status" value="1"/>
</dbReference>
<dbReference type="InterPro" id="IPR003959">
    <property type="entry name" value="ATPase_AAA_core"/>
</dbReference>
<evidence type="ECO:0000256" key="2">
    <source>
        <dbReference type="ARBA" id="ARBA00010044"/>
    </source>
</evidence>
<dbReference type="FunFam" id="1.10.8.60:FF:000001">
    <property type="entry name" value="ATP-dependent zinc metalloprotease FtsH"/>
    <property type="match status" value="1"/>
</dbReference>
<keyword evidence="12" id="KW-1133">Transmembrane helix</keyword>
<dbReference type="GO" id="GO:0004222">
    <property type="term" value="F:metalloendopeptidase activity"/>
    <property type="evidence" value="ECO:0007669"/>
    <property type="project" value="InterPro"/>
</dbReference>
<evidence type="ECO:0000259" key="13">
    <source>
        <dbReference type="SMART" id="SM00382"/>
    </source>
</evidence>
<keyword evidence="3" id="KW-0645">Protease</keyword>
<reference evidence="14 15" key="1">
    <citation type="submission" date="2019-08" db="EMBL/GenBank/DDBJ databases">
        <title>Calorimonas adulescens gen. nov., sp. nov., an anaerobic thermophilic bacterium from Sakhalin hot spring.</title>
        <authorList>
            <person name="Khomyakova M.A."/>
            <person name="Merkel A.Y."/>
            <person name="Novikov A."/>
            <person name="Bonch-Osmolovskaya E.A."/>
            <person name="Slobodkin A.I."/>
        </authorList>
    </citation>
    <scope>NUCLEOTIDE SEQUENCE [LARGE SCALE GENOMIC DNA]</scope>
    <source>
        <strain evidence="14 15">A05MB</strain>
    </source>
</reference>
<accession>A0A5D8QE00</accession>
<dbReference type="PANTHER" id="PTHR23076:SF97">
    <property type="entry name" value="ATP-DEPENDENT ZINC METALLOPROTEASE YME1L1"/>
    <property type="match status" value="1"/>
</dbReference>
<comment type="similarity">
    <text evidence="11">Belongs to the AAA ATPase family.</text>
</comment>
<evidence type="ECO:0000256" key="9">
    <source>
        <dbReference type="ARBA" id="ARBA00023049"/>
    </source>
</evidence>
<dbReference type="SUPFAM" id="SSF52540">
    <property type="entry name" value="P-loop containing nucleoside triphosphate hydrolases"/>
    <property type="match status" value="1"/>
</dbReference>
<dbReference type="InterPro" id="IPR027417">
    <property type="entry name" value="P-loop_NTPase"/>
</dbReference>
<keyword evidence="12" id="KW-0812">Transmembrane</keyword>
<dbReference type="GO" id="GO:0005524">
    <property type="term" value="F:ATP binding"/>
    <property type="evidence" value="ECO:0007669"/>
    <property type="project" value="UniProtKB-KW"/>
</dbReference>
<dbReference type="RefSeq" id="WP_149545507.1">
    <property type="nucleotide sequence ID" value="NZ_VTPS01000011.1"/>
</dbReference>
<keyword evidence="5 11" id="KW-0547">Nucleotide-binding</keyword>
<evidence type="ECO:0000256" key="10">
    <source>
        <dbReference type="ARBA" id="ARBA00023054"/>
    </source>
</evidence>
<dbReference type="InterPro" id="IPR041569">
    <property type="entry name" value="AAA_lid_3"/>
</dbReference>
<dbReference type="Pfam" id="PF17862">
    <property type="entry name" value="AAA_lid_3"/>
    <property type="match status" value="1"/>
</dbReference>
<dbReference type="InterPro" id="IPR003960">
    <property type="entry name" value="ATPase_AAA_CS"/>
</dbReference>
<dbReference type="PROSITE" id="PS00674">
    <property type="entry name" value="AAA"/>
    <property type="match status" value="1"/>
</dbReference>
<feature type="domain" description="AAA+ ATPase" evidence="13">
    <location>
        <begin position="93"/>
        <end position="238"/>
    </location>
</feature>
<protein>
    <submittedName>
        <fullName evidence="14">AAA family ATPase</fullName>
    </submittedName>
</protein>
<dbReference type="InterPro" id="IPR000642">
    <property type="entry name" value="Peptidase_M41"/>
</dbReference>
<keyword evidence="7" id="KW-0862">Zinc</keyword>
<feature type="transmembrane region" description="Helical" evidence="12">
    <location>
        <begin position="12"/>
        <end position="41"/>
    </location>
</feature>
<dbReference type="PANTHER" id="PTHR23076">
    <property type="entry name" value="METALLOPROTEASE M41 FTSH"/>
    <property type="match status" value="1"/>
</dbReference>
<keyword evidence="6" id="KW-0378">Hydrolase</keyword>
<dbReference type="InterPro" id="IPR037219">
    <property type="entry name" value="Peptidase_M41-like"/>
</dbReference>
<dbReference type="Pfam" id="PF00004">
    <property type="entry name" value="AAA"/>
    <property type="match status" value="1"/>
</dbReference>
<organism evidence="14 15">
    <name type="scientific">Calorimonas adulescens</name>
    <dbReference type="NCBI Taxonomy" id="2606906"/>
    <lineage>
        <taxon>Bacteria</taxon>
        <taxon>Bacillati</taxon>
        <taxon>Bacillota</taxon>
        <taxon>Clostridia</taxon>
        <taxon>Thermoanaerobacterales</taxon>
        <taxon>Thermoanaerobacteraceae</taxon>
        <taxon>Calorimonas</taxon>
    </lineage>
</organism>
<keyword evidence="9" id="KW-0482">Metalloprotease</keyword>
<evidence type="ECO:0000256" key="1">
    <source>
        <dbReference type="ARBA" id="ARBA00001947"/>
    </source>
</evidence>
<comment type="caution">
    <text evidence="14">The sequence shown here is derived from an EMBL/GenBank/DDBJ whole genome shotgun (WGS) entry which is preliminary data.</text>
</comment>
<dbReference type="FunFam" id="3.40.50.300:FF:001025">
    <property type="entry name" value="ATPase family, AAA domain-containing 2B"/>
    <property type="match status" value="1"/>
</dbReference>
<evidence type="ECO:0000256" key="5">
    <source>
        <dbReference type="ARBA" id="ARBA00022741"/>
    </source>
</evidence>
<evidence type="ECO:0000256" key="4">
    <source>
        <dbReference type="ARBA" id="ARBA00022723"/>
    </source>
</evidence>
<dbReference type="EMBL" id="VTPS01000011">
    <property type="protein sequence ID" value="TZE81743.1"/>
    <property type="molecule type" value="Genomic_DNA"/>
</dbReference>
<sequence length="488" mass="53484">MIREILLGSAVAIAVFLAILGFDITPIIFIGGMLFVLNYLLEGKMGGGLKTTSVPHTVTFDDIGGQNSAIRELKEALDFIIHDEEVKRLGIRPLKGILLWGPPGTGKTLLAKAAASYTDSAFVASSGSEFIEVYAGVGAQRVRRLFDIARDEAIKQGKKGAVVFIDEIEIVGVKRGRNEGHMEYDQTLNQLLVEMDGINPNDDIKILVIAATNRMDMLDEALLRPGRFDRQVRVDLPDKKGRLDILKIHSKGKPLASDVDLEKIAQDTFGFSGAHLEALMNEAAILAMRDKSSVITQKHLTEAVDKVIMGEKLDRRPTPEELKRVAIHETGHAVVIETLTPGSVANITIAPRGNALGFVRQTEKDDHYLYTKEELEEQIMICLGGAMAEEIILNSRSTGAANDFEQAIKYAKDIIYSGMSRLGIISKDDLPKKELSITVSEIIKELEGHVKNIIERNKDIILSLADIILREETISGELLRSSLAGVAA</sequence>
<evidence type="ECO:0000313" key="14">
    <source>
        <dbReference type="EMBL" id="TZE81743.1"/>
    </source>
</evidence>
<dbReference type="Gene3D" id="1.20.58.760">
    <property type="entry name" value="Peptidase M41"/>
    <property type="match status" value="1"/>
</dbReference>
<dbReference type="GO" id="GO:0004176">
    <property type="term" value="F:ATP-dependent peptidase activity"/>
    <property type="evidence" value="ECO:0007669"/>
    <property type="project" value="InterPro"/>
</dbReference>
<dbReference type="GO" id="GO:0046872">
    <property type="term" value="F:metal ion binding"/>
    <property type="evidence" value="ECO:0007669"/>
    <property type="project" value="UniProtKB-KW"/>
</dbReference>
<comment type="similarity">
    <text evidence="2">In the C-terminal section; belongs to the peptidase M41 family.</text>
</comment>
<dbReference type="GO" id="GO:0006508">
    <property type="term" value="P:proteolysis"/>
    <property type="evidence" value="ECO:0007669"/>
    <property type="project" value="UniProtKB-KW"/>
</dbReference>
<dbReference type="GO" id="GO:0016887">
    <property type="term" value="F:ATP hydrolysis activity"/>
    <property type="evidence" value="ECO:0007669"/>
    <property type="project" value="InterPro"/>
</dbReference>
<gene>
    <name evidence="14" type="ORF">FWJ32_08420</name>
</gene>
<evidence type="ECO:0000256" key="7">
    <source>
        <dbReference type="ARBA" id="ARBA00022833"/>
    </source>
</evidence>
<dbReference type="AlphaFoldDB" id="A0A5D8QE00"/>
<keyword evidence="10" id="KW-0175">Coiled coil</keyword>
<evidence type="ECO:0000313" key="15">
    <source>
        <dbReference type="Proteomes" id="UP000322976"/>
    </source>
</evidence>
<evidence type="ECO:0000256" key="3">
    <source>
        <dbReference type="ARBA" id="ARBA00022670"/>
    </source>
</evidence>
<evidence type="ECO:0000256" key="11">
    <source>
        <dbReference type="RuleBase" id="RU003651"/>
    </source>
</evidence>
<dbReference type="Gene3D" id="3.40.50.300">
    <property type="entry name" value="P-loop containing nucleotide triphosphate hydrolases"/>
    <property type="match status" value="1"/>
</dbReference>
<evidence type="ECO:0000256" key="6">
    <source>
        <dbReference type="ARBA" id="ARBA00022801"/>
    </source>
</evidence>
<dbReference type="InterPro" id="IPR003593">
    <property type="entry name" value="AAA+_ATPase"/>
</dbReference>
<comment type="cofactor">
    <cofactor evidence="1">
        <name>Zn(2+)</name>
        <dbReference type="ChEBI" id="CHEBI:29105"/>
    </cofactor>
</comment>
<evidence type="ECO:0000256" key="12">
    <source>
        <dbReference type="SAM" id="Phobius"/>
    </source>
</evidence>
<evidence type="ECO:0000256" key="8">
    <source>
        <dbReference type="ARBA" id="ARBA00022840"/>
    </source>
</evidence>
<name>A0A5D8QE00_9THEO</name>
<proteinExistence type="inferred from homology"/>
<dbReference type="Gene3D" id="1.10.8.60">
    <property type="match status" value="1"/>
</dbReference>
<keyword evidence="12" id="KW-0472">Membrane</keyword>
<keyword evidence="8 11" id="KW-0067">ATP-binding</keyword>
<dbReference type="SUPFAM" id="SSF140990">
    <property type="entry name" value="FtsH protease domain-like"/>
    <property type="match status" value="1"/>
</dbReference>
<dbReference type="SMART" id="SM00382">
    <property type="entry name" value="AAA"/>
    <property type="match status" value="1"/>
</dbReference>